<dbReference type="InterPro" id="IPR018163">
    <property type="entry name" value="Thr/Ala-tRNA-synth_IIc_edit"/>
</dbReference>
<evidence type="ECO:0000256" key="1">
    <source>
        <dbReference type="ARBA" id="ARBA00022723"/>
    </source>
</evidence>
<dbReference type="Gene3D" id="3.30.980.10">
    <property type="entry name" value="Threonyl-trna Synthetase, Chain A, domain 2"/>
    <property type="match status" value="1"/>
</dbReference>
<name>A0A938YQ58_9ACTN</name>
<dbReference type="AlphaFoldDB" id="A0A938YQ58"/>
<evidence type="ECO:0000256" key="2">
    <source>
        <dbReference type="ARBA" id="ARBA00022833"/>
    </source>
</evidence>
<dbReference type="GO" id="GO:0000166">
    <property type="term" value="F:nucleotide binding"/>
    <property type="evidence" value="ECO:0007669"/>
    <property type="project" value="InterPro"/>
</dbReference>
<evidence type="ECO:0000256" key="3">
    <source>
        <dbReference type="SAM" id="MobiDB-lite"/>
    </source>
</evidence>
<keyword evidence="5" id="KW-1185">Reference proteome</keyword>
<dbReference type="EMBL" id="JAERWL010000010">
    <property type="protein sequence ID" value="MBM9477349.1"/>
    <property type="molecule type" value="Genomic_DNA"/>
</dbReference>
<evidence type="ECO:0000313" key="4">
    <source>
        <dbReference type="EMBL" id="MBM9477349.1"/>
    </source>
</evidence>
<organism evidence="4 5">
    <name type="scientific">Nakamurella flavida</name>
    <dbReference type="NCBI Taxonomy" id="363630"/>
    <lineage>
        <taxon>Bacteria</taxon>
        <taxon>Bacillati</taxon>
        <taxon>Actinomycetota</taxon>
        <taxon>Actinomycetes</taxon>
        <taxon>Nakamurellales</taxon>
        <taxon>Nakamurellaceae</taxon>
        <taxon>Nakamurella</taxon>
    </lineage>
</organism>
<dbReference type="RefSeq" id="WP_205257463.1">
    <property type="nucleotide sequence ID" value="NZ_BAAAPV010000003.1"/>
</dbReference>
<accession>A0A938YQ58</accession>
<keyword evidence="1" id="KW-0479">Metal-binding</keyword>
<dbReference type="GO" id="GO:0002161">
    <property type="term" value="F:aminoacyl-tRNA deacylase activity"/>
    <property type="evidence" value="ECO:0007669"/>
    <property type="project" value="UniProtKB-ARBA"/>
</dbReference>
<comment type="caution">
    <text evidence="4">The sequence shown here is derived from an EMBL/GenBank/DDBJ whole genome shotgun (WGS) entry which is preliminary data.</text>
</comment>
<keyword evidence="2" id="KW-0862">Zinc</keyword>
<dbReference type="GO" id="GO:0046872">
    <property type="term" value="F:metal ion binding"/>
    <property type="evidence" value="ECO:0007669"/>
    <property type="project" value="UniProtKB-KW"/>
</dbReference>
<reference evidence="4" key="1">
    <citation type="submission" date="2021-01" db="EMBL/GenBank/DDBJ databases">
        <title>KCTC 19127 draft genome.</title>
        <authorList>
            <person name="An D."/>
        </authorList>
    </citation>
    <scope>NUCLEOTIDE SEQUENCE</scope>
    <source>
        <strain evidence="4">KCTC 19127</strain>
    </source>
</reference>
<dbReference type="PANTHER" id="PTHR43462:SF1">
    <property type="entry name" value="ALANYL-TRNA EDITING PROTEIN AARSD1"/>
    <property type="match status" value="1"/>
</dbReference>
<sequence>MSHPVTDTVLHPSATATRVSYPTGGTHGPGTVVGLARFTGRDGGGVLGVVLDATAAHPVSPTWPDQPADRGELLSAARTHALLDVRQGVLHDGLLTVDVSAGRVPGDEVVVHLVDPGASLTLGERVEVIVDAEWRRSLSLAHSACHLGALALDAALAPLWSRSVATDPLGHPAFDRLAITSSTLSPRRAVDVYRLGKSLRKKGFDGTRLTDELAAVAAAQAATLDRWLAQDTATHVEAGDGTLSARRRWCGTLDGIEVDLPCGGTHVASTGELAGITVEHQLSEAADALTVTTSVPAG</sequence>
<dbReference type="SUPFAM" id="SSF55186">
    <property type="entry name" value="ThrRS/AlaRS common domain"/>
    <property type="match status" value="1"/>
</dbReference>
<gene>
    <name evidence="4" type="ORF">JL107_12925</name>
</gene>
<proteinExistence type="predicted"/>
<feature type="region of interest" description="Disordered" evidence="3">
    <location>
        <begin position="1"/>
        <end position="25"/>
    </location>
</feature>
<evidence type="ECO:0000313" key="5">
    <source>
        <dbReference type="Proteomes" id="UP000663801"/>
    </source>
</evidence>
<keyword evidence="4" id="KW-0378">Hydrolase</keyword>
<protein>
    <submittedName>
        <fullName evidence="4">Metal-dependent hydrolase</fullName>
    </submittedName>
</protein>
<dbReference type="PANTHER" id="PTHR43462">
    <property type="entry name" value="ALANYL-TRNA EDITING PROTEIN"/>
    <property type="match status" value="1"/>
</dbReference>
<dbReference type="InterPro" id="IPR051335">
    <property type="entry name" value="Alanyl-tRNA_Editing_Enzymes"/>
</dbReference>
<dbReference type="Proteomes" id="UP000663801">
    <property type="component" value="Unassembled WGS sequence"/>
</dbReference>